<feature type="signal peptide" evidence="1">
    <location>
        <begin position="1"/>
        <end position="24"/>
    </location>
</feature>
<evidence type="ECO:0000313" key="4">
    <source>
        <dbReference type="Proteomes" id="UP001157186"/>
    </source>
</evidence>
<dbReference type="NCBIfam" id="NF038122">
    <property type="entry name" value="metallo_LGF"/>
    <property type="match status" value="1"/>
</dbReference>
<organism evidence="3 4">
    <name type="scientific">Thalassotalea insulae</name>
    <dbReference type="NCBI Taxonomy" id="2056778"/>
    <lineage>
        <taxon>Bacteria</taxon>
        <taxon>Pseudomonadati</taxon>
        <taxon>Pseudomonadota</taxon>
        <taxon>Gammaproteobacteria</taxon>
        <taxon>Alteromonadales</taxon>
        <taxon>Colwelliaceae</taxon>
        <taxon>Thalassotalea</taxon>
    </lineage>
</organism>
<dbReference type="RefSeq" id="WP_284243646.1">
    <property type="nucleotide sequence ID" value="NZ_BSST01000001.1"/>
</dbReference>
<protein>
    <recommendedName>
        <fullName evidence="2">Ice-binding protein C-terminal domain-containing protein</fullName>
    </recommendedName>
</protein>
<dbReference type="NCBIfam" id="TIGR02595">
    <property type="entry name" value="PEP_CTERM"/>
    <property type="match status" value="1"/>
</dbReference>
<name>A0ABQ6GP39_9GAMM</name>
<dbReference type="EMBL" id="BSST01000001">
    <property type="protein sequence ID" value="GLX77753.1"/>
    <property type="molecule type" value="Genomic_DNA"/>
</dbReference>
<dbReference type="Pfam" id="PF07589">
    <property type="entry name" value="PEP-CTERM"/>
    <property type="match status" value="1"/>
</dbReference>
<reference evidence="3 4" key="1">
    <citation type="submission" date="2023-03" db="EMBL/GenBank/DDBJ databases">
        <title>Draft genome sequence of Thalassotalea insulae KCTC 62186T.</title>
        <authorList>
            <person name="Sawabe T."/>
        </authorList>
    </citation>
    <scope>NUCLEOTIDE SEQUENCE [LARGE SCALE GENOMIC DNA]</scope>
    <source>
        <strain evidence="3 4">KCTC 62186</strain>
    </source>
</reference>
<evidence type="ECO:0000313" key="3">
    <source>
        <dbReference type="EMBL" id="GLX77753.1"/>
    </source>
</evidence>
<keyword evidence="1" id="KW-0732">Signal</keyword>
<feature type="chain" id="PRO_5047166857" description="Ice-binding protein C-terminal domain-containing protein" evidence="1">
    <location>
        <begin position="25"/>
        <end position="374"/>
    </location>
</feature>
<gene>
    <name evidence="3" type="ORF">tinsulaeT_10930</name>
</gene>
<dbReference type="InterPro" id="IPR013424">
    <property type="entry name" value="Ice-binding_C"/>
</dbReference>
<evidence type="ECO:0000256" key="1">
    <source>
        <dbReference type="SAM" id="SignalP"/>
    </source>
</evidence>
<evidence type="ECO:0000259" key="2">
    <source>
        <dbReference type="Pfam" id="PF07589"/>
    </source>
</evidence>
<feature type="domain" description="Ice-binding protein C-terminal" evidence="2">
    <location>
        <begin position="345"/>
        <end position="367"/>
    </location>
</feature>
<dbReference type="Gene3D" id="3.40.390.10">
    <property type="entry name" value="Collagenase (Catalytic Domain)"/>
    <property type="match status" value="1"/>
</dbReference>
<keyword evidence="4" id="KW-1185">Reference proteome</keyword>
<proteinExistence type="predicted"/>
<dbReference type="Proteomes" id="UP001157186">
    <property type="component" value="Unassembled WGS sequence"/>
</dbReference>
<accession>A0ABQ6GP39</accession>
<dbReference type="SUPFAM" id="SSF55486">
    <property type="entry name" value="Metalloproteases ('zincins'), catalytic domain"/>
    <property type="match status" value="1"/>
</dbReference>
<sequence length="374" mass="39549">MKRKYSLVAGAILAATVLLPSANATTIALDYDASEFTGDQGQQALAGFQQAASFWENLFSDDITVNLNISFAELEENVIGSTRSNRSLYYYQDVALAMINDATSVADALNANTLTCEDQGAGVCARSFLDSEADGIGGATPGLDEDGTIDNIAIAVTQANAKALGLSTDATGSDFEAIDAIVQFSSAFAFDFDRENGIDNDKMDFVGVAIHEIGHALGFTSGVDTYDFIYNSGEDFGDLDLDNYVVANTLDLFRYSEESVLAGAGVLDWRPGADSYFSVDGGATALAPFSTGVHGGDGRQASHFKDNLGIGIMDPTFAFGEFGQISMLDEIAFDAMGWDLASVTQVPEPTTIALFGLATAGLMTSRRKKLNIAK</sequence>
<comment type="caution">
    <text evidence="3">The sequence shown here is derived from an EMBL/GenBank/DDBJ whole genome shotgun (WGS) entry which is preliminary data.</text>
</comment>
<dbReference type="InterPro" id="IPR024079">
    <property type="entry name" value="MetalloPept_cat_dom_sf"/>
</dbReference>